<evidence type="ECO:0000259" key="10">
    <source>
        <dbReference type="Pfam" id="PF02880"/>
    </source>
</evidence>
<dbReference type="InterPro" id="IPR016055">
    <property type="entry name" value="A-D-PHexomutase_a/b/a-I/II/III"/>
</dbReference>
<dbReference type="InterPro" id="IPR005845">
    <property type="entry name" value="A-D-PHexomutase_a/b/a-II"/>
</dbReference>
<dbReference type="InterPro" id="IPR005846">
    <property type="entry name" value="A-D-PHexomutase_a/b/a-III"/>
</dbReference>
<dbReference type="PRINTS" id="PR00509">
    <property type="entry name" value="PGMPMM"/>
</dbReference>
<evidence type="ECO:0000256" key="7">
    <source>
        <dbReference type="RuleBase" id="RU004326"/>
    </source>
</evidence>
<organism evidence="11 12">
    <name type="scientific">Simkania negevensis (strain ATCC VR-1471 / DSM 27360 / Z)</name>
    <dbReference type="NCBI Taxonomy" id="331113"/>
    <lineage>
        <taxon>Bacteria</taxon>
        <taxon>Pseudomonadati</taxon>
        <taxon>Chlamydiota</taxon>
        <taxon>Chlamydiia</taxon>
        <taxon>Parachlamydiales</taxon>
        <taxon>Simkaniaceae</taxon>
        <taxon>Simkania</taxon>
    </lineage>
</organism>
<dbReference type="Pfam" id="PF02879">
    <property type="entry name" value="PGM_PMM_II"/>
    <property type="match status" value="1"/>
</dbReference>
<dbReference type="eggNOG" id="COG1109">
    <property type="taxonomic scope" value="Bacteria"/>
</dbReference>
<dbReference type="Gene3D" id="3.30.310.50">
    <property type="entry name" value="Alpha-D-phosphohexomutase, C-terminal domain"/>
    <property type="match status" value="1"/>
</dbReference>
<dbReference type="GO" id="GO:0008973">
    <property type="term" value="F:phosphopentomutase activity"/>
    <property type="evidence" value="ECO:0007669"/>
    <property type="project" value="TreeGrafter"/>
</dbReference>
<evidence type="ECO:0000256" key="1">
    <source>
        <dbReference type="ARBA" id="ARBA00001946"/>
    </source>
</evidence>
<keyword evidence="5 7" id="KW-0460">Magnesium</keyword>
<dbReference type="KEGG" id="sng:SNE_A05780"/>
<evidence type="ECO:0000259" key="8">
    <source>
        <dbReference type="Pfam" id="PF02878"/>
    </source>
</evidence>
<dbReference type="HOGENOM" id="CLU_016950_0_0_0"/>
<dbReference type="GO" id="GO:0004614">
    <property type="term" value="F:phosphoglucomutase activity"/>
    <property type="evidence" value="ECO:0007669"/>
    <property type="project" value="UniProtKB-EC"/>
</dbReference>
<evidence type="ECO:0000256" key="4">
    <source>
        <dbReference type="ARBA" id="ARBA00022723"/>
    </source>
</evidence>
<dbReference type="Gene3D" id="3.40.120.10">
    <property type="entry name" value="Alpha-D-Glucose-1,6-Bisphosphate, subunit A, domain 3"/>
    <property type="match status" value="3"/>
</dbReference>
<name>F8L6V4_SIMNZ</name>
<comment type="similarity">
    <text evidence="2 7">Belongs to the phosphohexose mutase family.</text>
</comment>
<dbReference type="RefSeq" id="WP_013942922.1">
    <property type="nucleotide sequence ID" value="NC_015713.1"/>
</dbReference>
<keyword evidence="12" id="KW-1185">Reference proteome</keyword>
<dbReference type="InterPro" id="IPR005841">
    <property type="entry name" value="Alpha-D-phosphohexomutase_SF"/>
</dbReference>
<dbReference type="OrthoDB" id="9806956at2"/>
<dbReference type="SUPFAM" id="SSF53738">
    <property type="entry name" value="Phosphoglucomutase, first 3 domains"/>
    <property type="match status" value="3"/>
</dbReference>
<reference evidence="11 12" key="2">
    <citation type="journal article" date="2011" name="Mol. Biol. Evol.">
        <title>Unity in variety--the pan-genome of the Chlamydiae.</title>
        <authorList>
            <person name="Collingro A."/>
            <person name="Tischler P."/>
            <person name="Weinmaier T."/>
            <person name="Penz T."/>
            <person name="Heinz E."/>
            <person name="Brunham R.C."/>
            <person name="Read T.D."/>
            <person name="Bavoil P.M."/>
            <person name="Sachse K."/>
            <person name="Kahane S."/>
            <person name="Friedman M.G."/>
            <person name="Rattei T."/>
            <person name="Myers G.S."/>
            <person name="Horn M."/>
        </authorList>
    </citation>
    <scope>NUCLEOTIDE SEQUENCE [LARGE SCALE GENOMIC DNA]</scope>
    <source>
        <strain evidence="12">ATCC VR-1471 / Z</strain>
    </source>
</reference>
<dbReference type="EC" id="5.4.2.2" evidence="11"/>
<sequence>MNLPPEVQKRTQQWLKPPFDDETRHQVQNLLDHDPEALIDLFYTTISFGTGGMRGVMGIGTNRMNPYTIRAATQGLANYILKQREKDTPRVFIGYDCRKNSRKFAEETARVLAANGIEAHITKELRPTPYVSFGCRHLNCIAAVMITASHNPPEYNGYKVYWSDGAQVVPPHDTGIIEEVKKVDRQEDVKIVPFHHPLIHEVEQDVDEAYYEALTPLQNFPNDNEQSGSQLKLVYSSLHGTGITLMPEALKRWGFTDVSYVEKQTTPDGSFPTAHSPNPEQAEALYLGIEQLLREQRDLFIATDPDADRMGVVVNHHGEAVILNGNQVAALCLYYLCSTKSKLGTLPENGAAVTTIVTTDLFPLIASAFNLSCFQVLTGFKYIGEKIHEWENGLFSFLFGAEESLGYLYGTHSRDKDAMIAACLLSEIALQEKKRNKTLVDYLHAIYRQFGLFREKQLSVSFGTGREGAEKMKHLMSVLRGAPPREICGQQIVTYEDYQTGIKTHVHSGKKEKLILPKSNVLVFILEDESKFIIRPSGTEPKIKIYGMVHQKLKGDIDEGMHACDRRLDKILKTLKENHLS</sequence>
<accession>F8L6V4</accession>
<dbReference type="GO" id="GO:0005975">
    <property type="term" value="P:carbohydrate metabolic process"/>
    <property type="evidence" value="ECO:0007669"/>
    <property type="project" value="InterPro"/>
</dbReference>
<dbReference type="Pfam" id="PF02880">
    <property type="entry name" value="PGM_PMM_III"/>
    <property type="match status" value="1"/>
</dbReference>
<dbReference type="InterPro" id="IPR016066">
    <property type="entry name" value="A-D-PHexomutase_CS"/>
</dbReference>
<dbReference type="Pfam" id="PF02878">
    <property type="entry name" value="PGM_PMM_I"/>
    <property type="match status" value="1"/>
</dbReference>
<dbReference type="GO" id="GO:0006166">
    <property type="term" value="P:purine ribonucleoside salvage"/>
    <property type="evidence" value="ECO:0007669"/>
    <property type="project" value="TreeGrafter"/>
</dbReference>
<keyword evidence="3" id="KW-0597">Phosphoprotein</keyword>
<evidence type="ECO:0000256" key="6">
    <source>
        <dbReference type="ARBA" id="ARBA00023235"/>
    </source>
</evidence>
<evidence type="ECO:0000256" key="3">
    <source>
        <dbReference type="ARBA" id="ARBA00022553"/>
    </source>
</evidence>
<protein>
    <submittedName>
        <fullName evidence="11">Phosphoglucomutase</fullName>
        <ecNumber evidence="11">5.4.2.2</ecNumber>
    </submittedName>
</protein>
<evidence type="ECO:0000256" key="2">
    <source>
        <dbReference type="ARBA" id="ARBA00010231"/>
    </source>
</evidence>
<gene>
    <name evidence="11" type="primary">pgcA</name>
    <name evidence="11" type="ordered locus">SNE_A05780</name>
</gene>
<reference key="1">
    <citation type="journal article" date="2011" name="Mol. Biol. Evol.">
        <title>Unity in variety -- the pan-genome of the Chlamydiae.</title>
        <authorList>
            <person name="Collingro A."/>
            <person name="Tischler P."/>
            <person name="Weinmaier T."/>
            <person name="Penz T."/>
            <person name="Heinz E."/>
            <person name="Brunham R.C."/>
            <person name="Read T.D."/>
            <person name="Bavoil P.M."/>
            <person name="Sachse K."/>
            <person name="Kahane S."/>
            <person name="Friedman M.G."/>
            <person name="Rattei T."/>
            <person name="Myers G.S.A."/>
            <person name="Horn M."/>
        </authorList>
    </citation>
    <scope>NUCLEOTIDE SEQUENCE</scope>
    <source>
        <strain>Z</strain>
    </source>
</reference>
<dbReference type="PANTHER" id="PTHR45745">
    <property type="entry name" value="PHOSPHOMANNOMUTASE 45A"/>
    <property type="match status" value="1"/>
</dbReference>
<dbReference type="PANTHER" id="PTHR45745:SF1">
    <property type="entry name" value="PHOSPHOGLUCOMUTASE 2B-RELATED"/>
    <property type="match status" value="1"/>
</dbReference>
<dbReference type="AlphaFoldDB" id="F8L6V4"/>
<dbReference type="EMBL" id="FR872582">
    <property type="protein sequence ID" value="CCB88455.1"/>
    <property type="molecule type" value="Genomic_DNA"/>
</dbReference>
<feature type="domain" description="Alpha-D-phosphohexomutase alpha/beta/alpha" evidence="9">
    <location>
        <begin position="219"/>
        <end position="316"/>
    </location>
</feature>
<dbReference type="SUPFAM" id="SSF55957">
    <property type="entry name" value="Phosphoglucomutase, C-terminal domain"/>
    <property type="match status" value="1"/>
</dbReference>
<dbReference type="Proteomes" id="UP000000496">
    <property type="component" value="Chromosome gsn.131"/>
</dbReference>
<feature type="domain" description="Alpha-D-phosphohexomutase alpha/beta/alpha" evidence="8">
    <location>
        <begin position="47"/>
        <end position="185"/>
    </location>
</feature>
<evidence type="ECO:0000256" key="5">
    <source>
        <dbReference type="ARBA" id="ARBA00022842"/>
    </source>
</evidence>
<evidence type="ECO:0000313" key="12">
    <source>
        <dbReference type="Proteomes" id="UP000000496"/>
    </source>
</evidence>
<evidence type="ECO:0000313" key="11">
    <source>
        <dbReference type="EMBL" id="CCB88455.1"/>
    </source>
</evidence>
<dbReference type="GO" id="GO:0000287">
    <property type="term" value="F:magnesium ion binding"/>
    <property type="evidence" value="ECO:0007669"/>
    <property type="project" value="InterPro"/>
</dbReference>
<keyword evidence="4 7" id="KW-0479">Metal-binding</keyword>
<dbReference type="CDD" id="cd05799">
    <property type="entry name" value="PGM2"/>
    <property type="match status" value="1"/>
</dbReference>
<proteinExistence type="inferred from homology"/>
<dbReference type="InterPro" id="IPR036900">
    <property type="entry name" value="A-D-PHexomutase_C_sf"/>
</dbReference>
<comment type="cofactor">
    <cofactor evidence="1">
        <name>Mg(2+)</name>
        <dbReference type="ChEBI" id="CHEBI:18420"/>
    </cofactor>
</comment>
<dbReference type="STRING" id="331113.SNE_A05780"/>
<dbReference type="InterPro" id="IPR005844">
    <property type="entry name" value="A-D-PHexomutase_a/b/a-I"/>
</dbReference>
<keyword evidence="6 11" id="KW-0413">Isomerase</keyword>
<evidence type="ECO:0000259" key="9">
    <source>
        <dbReference type="Pfam" id="PF02879"/>
    </source>
</evidence>
<dbReference type="PROSITE" id="PS00710">
    <property type="entry name" value="PGM_PMM"/>
    <property type="match status" value="1"/>
</dbReference>
<feature type="domain" description="Alpha-D-phosphohexomutase alpha/beta/alpha" evidence="10">
    <location>
        <begin position="324"/>
        <end position="446"/>
    </location>
</feature>